<proteinExistence type="predicted"/>
<name>A0A6B8M4W2_9HYPH</name>
<dbReference type="Proteomes" id="UP000422569">
    <property type="component" value="Plasmid unnamed2"/>
</dbReference>
<evidence type="ECO:0000313" key="2">
    <source>
        <dbReference type="Proteomes" id="UP000422569"/>
    </source>
</evidence>
<keyword evidence="2" id="KW-1185">Reference proteome</keyword>
<dbReference type="GeneID" id="42570920"/>
<protein>
    <submittedName>
        <fullName evidence="1">Uncharacterized protein</fullName>
    </submittedName>
</protein>
<dbReference type="RefSeq" id="WP_051001157.1">
    <property type="nucleotide sequence ID" value="NZ_CP044333.1"/>
</dbReference>
<dbReference type="AlphaFoldDB" id="A0A6B8M4W2"/>
<organism evidence="1 2">
    <name type="scientific">Methylocystis parvus</name>
    <dbReference type="NCBI Taxonomy" id="134"/>
    <lineage>
        <taxon>Bacteria</taxon>
        <taxon>Pseudomonadati</taxon>
        <taxon>Pseudomonadota</taxon>
        <taxon>Alphaproteobacteria</taxon>
        <taxon>Hyphomicrobiales</taxon>
        <taxon>Methylocystaceae</taxon>
        <taxon>Methylocystis</taxon>
    </lineage>
</organism>
<evidence type="ECO:0000313" key="1">
    <source>
        <dbReference type="EMBL" id="QGN00028.1"/>
    </source>
</evidence>
<reference evidence="1 2" key="1">
    <citation type="submission" date="2019-09" db="EMBL/GenBank/DDBJ databases">
        <title>Isolation and complete genome sequencing of Methylocystis species.</title>
        <authorList>
            <person name="Rumah B.L."/>
            <person name="Stead C.E."/>
            <person name="Stevens B.C."/>
            <person name="Minton N.P."/>
            <person name="Grosse-Honebrink A."/>
            <person name="Zhang Y."/>
        </authorList>
    </citation>
    <scope>NUCLEOTIDE SEQUENCE [LARGE SCALE GENOMIC DNA]</scope>
    <source>
        <strain evidence="1 2">BRCS2</strain>
        <plasmid evidence="1 2">unnamed2</plasmid>
    </source>
</reference>
<accession>A0A6B8M4W2</accession>
<gene>
    <name evidence="1" type="ORF">F7D14_20770</name>
</gene>
<dbReference type="KEGG" id="mpar:F7D14_20770"/>
<sequence length="404" mass="44303">MDRTIRIQIDRSSWPKAPQLPRFPRSFMGVGVETMNVPAILLKIGFLTTPSSASGVSLSEFWAYVRYLAAITGDSDLRLTTAFANLDAHQKTILSDDFGMGVPMTWLTHALDLQQICDGRYFLDRFAAQASATVRKKARRGPNKVPDFVARDGRRIWHVIECKGTQSGSGYQADQIGNAGPPPTGGIAQKHSIVFPRNYSGQRLVCALSIGLEGVAGNSTLKIVDPEPEDPVVVEAADLYLAEDAVQRGSIAKALRLAGFEATADVTAAPMGRFASSRRDPRRRYEEERLRMVEERLAIAQEELSREGGIRWRGRDASFRGREAHIVLPRPLNIDGSEIQKVILRQGINEEVLSELRARPGVDSPLPTADVSWDDAGGSTTIDTSDGFAALQIGELFRSEMQLG</sequence>
<keyword evidence="1" id="KW-0614">Plasmid</keyword>
<geneLocation type="plasmid" evidence="1">
    <name>unnamed2</name>
</geneLocation>
<dbReference type="EMBL" id="CP044333">
    <property type="protein sequence ID" value="QGN00028.1"/>
    <property type="molecule type" value="Genomic_DNA"/>
</dbReference>